<dbReference type="PANTHER" id="PTHR11839:SF18">
    <property type="entry name" value="NUDIX HYDROLASE DOMAIN-CONTAINING PROTEIN"/>
    <property type="match status" value="1"/>
</dbReference>
<dbReference type="PROSITE" id="PS51462">
    <property type="entry name" value="NUDIX"/>
    <property type="match status" value="1"/>
</dbReference>
<dbReference type="InterPro" id="IPR000086">
    <property type="entry name" value="NUDIX_hydrolase_dom"/>
</dbReference>
<dbReference type="PROSITE" id="PS00893">
    <property type="entry name" value="NUDIX_BOX"/>
    <property type="match status" value="1"/>
</dbReference>
<dbReference type="Pfam" id="PF00293">
    <property type="entry name" value="NUDIX"/>
    <property type="match status" value="1"/>
</dbReference>
<dbReference type="GO" id="GO:0005829">
    <property type="term" value="C:cytosol"/>
    <property type="evidence" value="ECO:0007669"/>
    <property type="project" value="TreeGrafter"/>
</dbReference>
<dbReference type="CDD" id="cd03424">
    <property type="entry name" value="NUDIX_ADPRase_Nudt5_UGPPase_Nudt14"/>
    <property type="match status" value="1"/>
</dbReference>
<evidence type="ECO:0000256" key="7">
    <source>
        <dbReference type="ARBA" id="ARBA00032272"/>
    </source>
</evidence>
<keyword evidence="5 9" id="KW-0378">Hydrolase</keyword>
<sequence length="196" mass="21601">MSEELKPWAVLGRRTLLDAGPFVRVHADTIETPEGRRVEDFYQVEQGDFVQMFVEDEHGRVLMLRQYKHGPRRVSQTFPAGGIDPGEAPLAAAKRELLEETGYVAEEWTALGSYVVQANQRGCVCHLFHARGARKVAEANSGDLEEMRLERLTRAELIAAAAEGEYALLPVIAMLGAVLLPDLRDNLARAAAPPAP</sequence>
<dbReference type="RefSeq" id="WP_094302163.1">
    <property type="nucleotide sequence ID" value="NZ_NOWT01000003.1"/>
</dbReference>
<evidence type="ECO:0000313" key="10">
    <source>
        <dbReference type="Proteomes" id="UP000215367"/>
    </source>
</evidence>
<dbReference type="AlphaFoldDB" id="A0A235HHX1"/>
<comment type="cofactor">
    <cofactor evidence="2">
        <name>Mg(2+)</name>
        <dbReference type="ChEBI" id="CHEBI:18420"/>
    </cofactor>
</comment>
<dbReference type="PANTHER" id="PTHR11839">
    <property type="entry name" value="UDP/ADP-SUGAR PYROPHOSPHATASE"/>
    <property type="match status" value="1"/>
</dbReference>
<evidence type="ECO:0000256" key="5">
    <source>
        <dbReference type="ARBA" id="ARBA00022801"/>
    </source>
</evidence>
<evidence type="ECO:0000256" key="4">
    <source>
        <dbReference type="ARBA" id="ARBA00016377"/>
    </source>
</evidence>
<dbReference type="Proteomes" id="UP000215367">
    <property type="component" value="Unassembled WGS sequence"/>
</dbReference>
<accession>A0A235HHX1</accession>
<name>A0A235HHX1_AZOBR</name>
<dbReference type="InterPro" id="IPR015797">
    <property type="entry name" value="NUDIX_hydrolase-like_dom_sf"/>
</dbReference>
<comment type="catalytic activity">
    <reaction evidence="1">
        <text>GDP-alpha-D-mannose + H2O = alpha-D-mannose 1-phosphate + GMP + 2 H(+)</text>
        <dbReference type="Rhea" id="RHEA:27978"/>
        <dbReference type="ChEBI" id="CHEBI:15377"/>
        <dbReference type="ChEBI" id="CHEBI:15378"/>
        <dbReference type="ChEBI" id="CHEBI:57527"/>
        <dbReference type="ChEBI" id="CHEBI:58115"/>
        <dbReference type="ChEBI" id="CHEBI:58409"/>
    </reaction>
</comment>
<evidence type="ECO:0000313" key="9">
    <source>
        <dbReference type="EMBL" id="OYD85399.1"/>
    </source>
</evidence>
<proteinExistence type="inferred from homology"/>
<protein>
    <recommendedName>
        <fullName evidence="4">GDP-mannose pyrophosphatase</fullName>
    </recommendedName>
    <alternativeName>
        <fullName evidence="6">GDP-mannose hydrolase</fullName>
    </alternativeName>
    <alternativeName>
        <fullName evidence="7">GDPMK</fullName>
    </alternativeName>
</protein>
<dbReference type="InterPro" id="IPR020084">
    <property type="entry name" value="NUDIX_hydrolase_CS"/>
</dbReference>
<evidence type="ECO:0000256" key="6">
    <source>
        <dbReference type="ARBA" id="ARBA00032162"/>
    </source>
</evidence>
<gene>
    <name evidence="9" type="ORF">CHT98_04960</name>
</gene>
<dbReference type="SUPFAM" id="SSF55811">
    <property type="entry name" value="Nudix"/>
    <property type="match status" value="1"/>
</dbReference>
<dbReference type="EMBL" id="NOWT01000003">
    <property type="protein sequence ID" value="OYD85399.1"/>
    <property type="molecule type" value="Genomic_DNA"/>
</dbReference>
<dbReference type="Gene3D" id="3.90.79.10">
    <property type="entry name" value="Nucleoside Triphosphate Pyrophosphohydrolase"/>
    <property type="match status" value="1"/>
</dbReference>
<reference evidence="9 10" key="1">
    <citation type="submission" date="2017-07" db="EMBL/GenBank/DDBJ databases">
        <title>Whole genome sequence of Azospirillum brasilense 2A1, a potential biofertilizer strain.</title>
        <authorList>
            <person name="Fontana C.A."/>
            <person name="Toffoli L.M."/>
            <person name="Salazar S.M."/>
            <person name="Puglisi E."/>
            <person name="Pedraza R."/>
            <person name="Bassi D."/>
            <person name="Cocconcelli P.S."/>
        </authorList>
    </citation>
    <scope>NUCLEOTIDE SEQUENCE [LARGE SCALE GENOMIC DNA]</scope>
    <source>
        <strain evidence="9 10">2A1</strain>
    </source>
</reference>
<evidence type="ECO:0000256" key="3">
    <source>
        <dbReference type="ARBA" id="ARBA00007275"/>
    </source>
</evidence>
<evidence type="ECO:0000259" key="8">
    <source>
        <dbReference type="PROSITE" id="PS51462"/>
    </source>
</evidence>
<organism evidence="9 10">
    <name type="scientific">Azospirillum brasilense</name>
    <dbReference type="NCBI Taxonomy" id="192"/>
    <lineage>
        <taxon>Bacteria</taxon>
        <taxon>Pseudomonadati</taxon>
        <taxon>Pseudomonadota</taxon>
        <taxon>Alphaproteobacteria</taxon>
        <taxon>Rhodospirillales</taxon>
        <taxon>Azospirillaceae</taxon>
        <taxon>Azospirillum</taxon>
    </lineage>
</organism>
<evidence type="ECO:0000256" key="1">
    <source>
        <dbReference type="ARBA" id="ARBA00000847"/>
    </source>
</evidence>
<comment type="similarity">
    <text evidence="3">Belongs to the Nudix hydrolase family. NudK subfamily.</text>
</comment>
<evidence type="ECO:0000256" key="2">
    <source>
        <dbReference type="ARBA" id="ARBA00001946"/>
    </source>
</evidence>
<dbReference type="GO" id="GO:0016787">
    <property type="term" value="F:hydrolase activity"/>
    <property type="evidence" value="ECO:0007669"/>
    <property type="project" value="UniProtKB-KW"/>
</dbReference>
<dbReference type="GO" id="GO:0006753">
    <property type="term" value="P:nucleoside phosphate metabolic process"/>
    <property type="evidence" value="ECO:0007669"/>
    <property type="project" value="TreeGrafter"/>
</dbReference>
<comment type="caution">
    <text evidence="9">The sequence shown here is derived from an EMBL/GenBank/DDBJ whole genome shotgun (WGS) entry which is preliminary data.</text>
</comment>
<dbReference type="GO" id="GO:0019693">
    <property type="term" value="P:ribose phosphate metabolic process"/>
    <property type="evidence" value="ECO:0007669"/>
    <property type="project" value="TreeGrafter"/>
</dbReference>
<feature type="domain" description="Nudix hydrolase" evidence="8">
    <location>
        <begin position="45"/>
        <end position="174"/>
    </location>
</feature>